<dbReference type="GO" id="GO:0046983">
    <property type="term" value="F:protein dimerization activity"/>
    <property type="evidence" value="ECO:0007669"/>
    <property type="project" value="InterPro"/>
</dbReference>
<evidence type="ECO:0000313" key="9">
    <source>
        <dbReference type="EMBL" id="KAK1604797.1"/>
    </source>
</evidence>
<evidence type="ECO:0000256" key="6">
    <source>
        <dbReference type="SAM" id="Coils"/>
    </source>
</evidence>
<evidence type="ECO:0000259" key="7">
    <source>
        <dbReference type="PROSITE" id="PS50066"/>
    </source>
</evidence>
<keyword evidence="10" id="KW-1185">Reference proteome</keyword>
<evidence type="ECO:0000256" key="2">
    <source>
        <dbReference type="ARBA" id="ARBA00023015"/>
    </source>
</evidence>
<dbReference type="GO" id="GO:0050793">
    <property type="term" value="P:regulation of developmental process"/>
    <property type="evidence" value="ECO:0007669"/>
    <property type="project" value="UniProtKB-ARBA"/>
</dbReference>
<dbReference type="GO" id="GO:0003700">
    <property type="term" value="F:DNA-binding transcription factor activity"/>
    <property type="evidence" value="ECO:0007669"/>
    <property type="project" value="InterPro"/>
</dbReference>
<dbReference type="GO" id="GO:0000977">
    <property type="term" value="F:RNA polymerase II transcription regulatory region sequence-specific DNA binding"/>
    <property type="evidence" value="ECO:0007669"/>
    <property type="project" value="InterPro"/>
</dbReference>
<dbReference type="CDD" id="cd00265">
    <property type="entry name" value="MADS_MEF2_like"/>
    <property type="match status" value="1"/>
</dbReference>
<evidence type="ECO:0000256" key="1">
    <source>
        <dbReference type="ARBA" id="ARBA00004123"/>
    </source>
</evidence>
<proteinExistence type="predicted"/>
<dbReference type="Gene3D" id="3.40.1810.10">
    <property type="entry name" value="Transcription factor, MADS-box"/>
    <property type="match status" value="1"/>
</dbReference>
<dbReference type="EMBL" id="JAUUTY010000007">
    <property type="protein sequence ID" value="KAK1604797.1"/>
    <property type="molecule type" value="Genomic_DNA"/>
</dbReference>
<dbReference type="PANTHER" id="PTHR48019">
    <property type="entry name" value="SERUM RESPONSE FACTOR HOMOLOG"/>
    <property type="match status" value="1"/>
</dbReference>
<dbReference type="InterPro" id="IPR002487">
    <property type="entry name" value="TF_Kbox"/>
</dbReference>
<dbReference type="InterPro" id="IPR033896">
    <property type="entry name" value="MEF2-like_N"/>
</dbReference>
<dbReference type="Pfam" id="PF00319">
    <property type="entry name" value="SRF-TF"/>
    <property type="match status" value="1"/>
</dbReference>
<keyword evidence="2" id="KW-0805">Transcription regulation</keyword>
<feature type="coiled-coil region" evidence="6">
    <location>
        <begin position="120"/>
        <end position="176"/>
    </location>
</feature>
<dbReference type="Proteomes" id="UP001231189">
    <property type="component" value="Unassembled WGS sequence"/>
</dbReference>
<dbReference type="SUPFAM" id="SSF55455">
    <property type="entry name" value="SRF-like"/>
    <property type="match status" value="1"/>
</dbReference>
<dbReference type="Pfam" id="PF01486">
    <property type="entry name" value="K-box"/>
    <property type="match status" value="1"/>
</dbReference>
<dbReference type="GO" id="GO:0005634">
    <property type="term" value="C:nucleus"/>
    <property type="evidence" value="ECO:0007669"/>
    <property type="project" value="UniProtKB-SubCell"/>
</dbReference>
<comment type="subcellular location">
    <subcellularLocation>
        <location evidence="1">Nucleus</location>
    </subcellularLocation>
</comment>
<evidence type="ECO:0000256" key="3">
    <source>
        <dbReference type="ARBA" id="ARBA00023125"/>
    </source>
</evidence>
<dbReference type="PROSITE" id="PS00350">
    <property type="entry name" value="MADS_BOX_1"/>
    <property type="match status" value="1"/>
</dbReference>
<dbReference type="PROSITE" id="PS50066">
    <property type="entry name" value="MADS_BOX_2"/>
    <property type="match status" value="1"/>
</dbReference>
<comment type="caution">
    <text evidence="9">The sequence shown here is derived from an EMBL/GenBank/DDBJ whole genome shotgun (WGS) entry which is preliminary data.</text>
</comment>
<dbReference type="InterPro" id="IPR036879">
    <property type="entry name" value="TF_MADSbox_sf"/>
</dbReference>
<reference evidence="9" key="1">
    <citation type="submission" date="2023-07" db="EMBL/GenBank/DDBJ databases">
        <title>A chromosome-level genome assembly of Lolium multiflorum.</title>
        <authorList>
            <person name="Chen Y."/>
            <person name="Copetti D."/>
            <person name="Kolliker R."/>
            <person name="Studer B."/>
        </authorList>
    </citation>
    <scope>NUCLEOTIDE SEQUENCE</scope>
    <source>
        <strain evidence="9">02402/16</strain>
        <tissue evidence="9">Leaf</tissue>
    </source>
</reference>
<keyword evidence="4" id="KW-0804">Transcription</keyword>
<evidence type="ECO:0000256" key="4">
    <source>
        <dbReference type="ARBA" id="ARBA00023163"/>
    </source>
</evidence>
<organism evidence="9 10">
    <name type="scientific">Lolium multiflorum</name>
    <name type="common">Italian ryegrass</name>
    <name type="synonym">Lolium perenne subsp. multiflorum</name>
    <dbReference type="NCBI Taxonomy" id="4521"/>
    <lineage>
        <taxon>Eukaryota</taxon>
        <taxon>Viridiplantae</taxon>
        <taxon>Streptophyta</taxon>
        <taxon>Embryophyta</taxon>
        <taxon>Tracheophyta</taxon>
        <taxon>Spermatophyta</taxon>
        <taxon>Magnoliopsida</taxon>
        <taxon>Liliopsida</taxon>
        <taxon>Poales</taxon>
        <taxon>Poaceae</taxon>
        <taxon>BOP clade</taxon>
        <taxon>Pooideae</taxon>
        <taxon>Poodae</taxon>
        <taxon>Poeae</taxon>
        <taxon>Poeae Chloroplast Group 2 (Poeae type)</taxon>
        <taxon>Loliodinae</taxon>
        <taxon>Loliinae</taxon>
        <taxon>Lolium</taxon>
    </lineage>
</organism>
<keyword evidence="3" id="KW-0238">DNA-binding</keyword>
<dbReference type="AlphaFoldDB" id="A0AAD8QNR9"/>
<feature type="domain" description="MADS-box" evidence="7">
    <location>
        <begin position="1"/>
        <end position="61"/>
    </location>
</feature>
<keyword evidence="5" id="KW-0539">Nucleus</keyword>
<dbReference type="GO" id="GO:0045944">
    <property type="term" value="P:positive regulation of transcription by RNA polymerase II"/>
    <property type="evidence" value="ECO:0007669"/>
    <property type="project" value="InterPro"/>
</dbReference>
<dbReference type="InterPro" id="IPR002100">
    <property type="entry name" value="TF_MADSbox"/>
</dbReference>
<dbReference type="SMART" id="SM00432">
    <property type="entry name" value="MADS"/>
    <property type="match status" value="1"/>
</dbReference>
<protein>
    <submittedName>
        <fullName evidence="9">Uncharacterized protein</fullName>
    </submittedName>
</protein>
<dbReference type="FunFam" id="3.40.1810.10:FF:000008">
    <property type="entry name" value="MADS-box transcription factor 1"/>
    <property type="match status" value="1"/>
</dbReference>
<gene>
    <name evidence="9" type="ORF">QYE76_028470</name>
</gene>
<dbReference type="PRINTS" id="PR00404">
    <property type="entry name" value="MADSDOMAIN"/>
</dbReference>
<accession>A0AAD8QNR9</accession>
<sequence>MGRGKVELKRIDNKISRQVTFAKRRNGLLKKAYELSVLCDAEVALIIFSTRGRLFEFSTSSCMYKTLERYRSCNYNFKATATPETELSNYQEYLKMKTKVEFLQTTQRNLLGEDLGPLSMKELEQLENQIEISLKNIRSTKSQQSLDQLFELKRKEQQLQDVNKDLRRKIQETSAENVLHMSCQDVGPSGSSGQANQANEQQLFHSAVCDPTLHIGFHQSYLDQLNNN</sequence>
<evidence type="ECO:0000256" key="5">
    <source>
        <dbReference type="ARBA" id="ARBA00023242"/>
    </source>
</evidence>
<keyword evidence="6" id="KW-0175">Coiled coil</keyword>
<evidence type="ECO:0000313" key="10">
    <source>
        <dbReference type="Proteomes" id="UP001231189"/>
    </source>
</evidence>
<dbReference type="PROSITE" id="PS51297">
    <property type="entry name" value="K_BOX"/>
    <property type="match status" value="1"/>
</dbReference>
<name>A0AAD8QNR9_LOLMU</name>
<feature type="domain" description="K-box" evidence="8">
    <location>
        <begin position="86"/>
        <end position="176"/>
    </location>
</feature>
<evidence type="ECO:0000259" key="8">
    <source>
        <dbReference type="PROSITE" id="PS51297"/>
    </source>
</evidence>
<dbReference type="InterPro" id="IPR050142">
    <property type="entry name" value="MADS-box/MEF2_TF"/>
</dbReference>